<reference evidence="2" key="1">
    <citation type="submission" date="2018-11" db="EMBL/GenBank/DDBJ databases">
        <authorList>
            <person name="Grassa J C."/>
        </authorList>
    </citation>
    <scope>NUCLEOTIDE SEQUENCE [LARGE SCALE GENOMIC DNA]</scope>
</reference>
<organism evidence="2 3">
    <name type="scientific">Cannabis sativa</name>
    <name type="common">Hemp</name>
    <name type="synonym">Marijuana</name>
    <dbReference type="NCBI Taxonomy" id="3483"/>
    <lineage>
        <taxon>Eukaryota</taxon>
        <taxon>Viridiplantae</taxon>
        <taxon>Streptophyta</taxon>
        <taxon>Embryophyta</taxon>
        <taxon>Tracheophyta</taxon>
        <taxon>Spermatophyta</taxon>
        <taxon>Magnoliopsida</taxon>
        <taxon>eudicotyledons</taxon>
        <taxon>Gunneridae</taxon>
        <taxon>Pentapetalae</taxon>
        <taxon>rosids</taxon>
        <taxon>fabids</taxon>
        <taxon>Rosales</taxon>
        <taxon>Cannabaceae</taxon>
        <taxon>Cannabis</taxon>
    </lineage>
</organism>
<feature type="region of interest" description="Disordered" evidence="1">
    <location>
        <begin position="19"/>
        <end position="43"/>
    </location>
</feature>
<reference evidence="2" key="2">
    <citation type="submission" date="2021-03" db="UniProtKB">
        <authorList>
            <consortium name="EnsemblPlants"/>
        </authorList>
    </citation>
    <scope>IDENTIFICATION</scope>
</reference>
<evidence type="ECO:0000256" key="1">
    <source>
        <dbReference type="SAM" id="MobiDB-lite"/>
    </source>
</evidence>
<evidence type="ECO:0000313" key="3">
    <source>
        <dbReference type="Proteomes" id="UP000596661"/>
    </source>
</evidence>
<proteinExistence type="predicted"/>
<dbReference type="AlphaFoldDB" id="A0A803PSC0"/>
<accession>A0A803PSC0</accession>
<sequence length="91" mass="10099">MINNLSSIHFAIDELVGNATDSHTSTGTTSAQSRRRSRKRSRNEDLLVEVLTTTVNKFGEIQAVAGVSIRRIVDCFQFETEGASRKTESVR</sequence>
<dbReference type="EMBL" id="UZAU01000471">
    <property type="status" value="NOT_ANNOTATED_CDS"/>
    <property type="molecule type" value="Genomic_DNA"/>
</dbReference>
<protein>
    <submittedName>
        <fullName evidence="2">Uncharacterized protein</fullName>
    </submittedName>
</protein>
<name>A0A803PSC0_CANSA</name>
<keyword evidence="3" id="KW-1185">Reference proteome</keyword>
<dbReference type="Proteomes" id="UP000596661">
    <property type="component" value="Chromosome 5"/>
</dbReference>
<dbReference type="Gramene" id="evm.model.05.896">
    <property type="protein sequence ID" value="cds.evm.model.05.896"/>
    <property type="gene ID" value="evm.TU.05.896"/>
</dbReference>
<dbReference type="EnsemblPlants" id="evm.model.05.896">
    <property type="protein sequence ID" value="cds.evm.model.05.896"/>
    <property type="gene ID" value="evm.TU.05.896"/>
</dbReference>
<evidence type="ECO:0000313" key="2">
    <source>
        <dbReference type="EnsemblPlants" id="cds.evm.model.05.896"/>
    </source>
</evidence>